<dbReference type="NCBIfam" id="TIGR03725">
    <property type="entry name" value="T6A_YeaZ"/>
    <property type="match status" value="1"/>
</dbReference>
<dbReference type="InterPro" id="IPR000905">
    <property type="entry name" value="Gcp-like_dom"/>
</dbReference>
<dbReference type="Proteomes" id="UP000199421">
    <property type="component" value="Unassembled WGS sequence"/>
</dbReference>
<organism evidence="2 3">
    <name type="scientific">Olivibacter domesticus</name>
    <name type="common">Pseudosphingobacterium domesticum</name>
    <dbReference type="NCBI Taxonomy" id="407022"/>
    <lineage>
        <taxon>Bacteria</taxon>
        <taxon>Pseudomonadati</taxon>
        <taxon>Bacteroidota</taxon>
        <taxon>Sphingobacteriia</taxon>
        <taxon>Sphingobacteriales</taxon>
        <taxon>Sphingobacteriaceae</taxon>
        <taxon>Olivibacter</taxon>
    </lineage>
</organism>
<proteinExistence type="predicted"/>
<dbReference type="PANTHER" id="PTHR11735:SF11">
    <property type="entry name" value="TRNA THREONYLCARBAMOYLADENOSINE BIOSYNTHESIS PROTEIN TSAB"/>
    <property type="match status" value="1"/>
</dbReference>
<gene>
    <name evidence="2" type="ORF">SAMN05661044_05172</name>
</gene>
<accession>A0A1H7Y9W3</accession>
<dbReference type="InterPro" id="IPR022496">
    <property type="entry name" value="T6A_TsaB"/>
</dbReference>
<dbReference type="RefSeq" id="WP_093331641.1">
    <property type="nucleotide sequence ID" value="NZ_FOAF01000012.1"/>
</dbReference>
<dbReference type="CDD" id="cd24032">
    <property type="entry name" value="ASKHA_NBD_TsaB"/>
    <property type="match status" value="1"/>
</dbReference>
<dbReference type="OrthoDB" id="9784166at2"/>
<dbReference type="PANTHER" id="PTHR11735">
    <property type="entry name" value="TRNA N6-ADENOSINE THREONYLCARBAMOYLTRANSFERASE"/>
    <property type="match status" value="1"/>
</dbReference>
<reference evidence="3" key="1">
    <citation type="submission" date="2016-10" db="EMBL/GenBank/DDBJ databases">
        <authorList>
            <person name="Varghese N."/>
            <person name="Submissions S."/>
        </authorList>
    </citation>
    <scope>NUCLEOTIDE SEQUENCE [LARGE SCALE GENOMIC DNA]</scope>
    <source>
        <strain evidence="3">DSM 18733</strain>
    </source>
</reference>
<feature type="domain" description="Gcp-like" evidence="1">
    <location>
        <begin position="35"/>
        <end position="187"/>
    </location>
</feature>
<evidence type="ECO:0000259" key="1">
    <source>
        <dbReference type="Pfam" id="PF00814"/>
    </source>
</evidence>
<dbReference type="EMBL" id="FOAF01000012">
    <property type="protein sequence ID" value="SEM42773.1"/>
    <property type="molecule type" value="Genomic_DNA"/>
</dbReference>
<dbReference type="AlphaFoldDB" id="A0A1H7Y9W3"/>
<dbReference type="STRING" id="407022.SAMN05661044_05172"/>
<dbReference type="Pfam" id="PF00814">
    <property type="entry name" value="TsaD"/>
    <property type="match status" value="1"/>
</dbReference>
<evidence type="ECO:0000313" key="2">
    <source>
        <dbReference type="EMBL" id="SEM42773.1"/>
    </source>
</evidence>
<dbReference type="GO" id="GO:0005829">
    <property type="term" value="C:cytosol"/>
    <property type="evidence" value="ECO:0007669"/>
    <property type="project" value="TreeGrafter"/>
</dbReference>
<sequence length="237" mass="26332">MNILHIDTATPVCSVALTINGVLSAYRDHDEPNIHASKLTVFIEELLLEAKIAINQLSAISVSKGPGSYTGLRIGVSVAKGICYALDVPLIAVNTLDAMMQGFKASLSEQSDRGNELNTLFCPMIDARRMEVYTAIYDAHLSIIEPTAARIIEADSFDYLANKHQLIMFGEGANKLSDLFSEHGSIQIYKGFQNSARYLIPETLTRFNKQEFEDIAYFEPFYLKDFVPTTPKRAIKS</sequence>
<evidence type="ECO:0000313" key="3">
    <source>
        <dbReference type="Proteomes" id="UP000199421"/>
    </source>
</evidence>
<dbReference type="GO" id="GO:0002949">
    <property type="term" value="P:tRNA threonylcarbamoyladenosine modification"/>
    <property type="evidence" value="ECO:0007669"/>
    <property type="project" value="InterPro"/>
</dbReference>
<keyword evidence="3" id="KW-1185">Reference proteome</keyword>
<dbReference type="SUPFAM" id="SSF53067">
    <property type="entry name" value="Actin-like ATPase domain"/>
    <property type="match status" value="2"/>
</dbReference>
<name>A0A1H7Y9W3_OLID1</name>
<protein>
    <submittedName>
        <fullName evidence="2">tRNA threonylcarbamoyladenosine biosynthesis protein TsaB</fullName>
    </submittedName>
</protein>
<dbReference type="InterPro" id="IPR043129">
    <property type="entry name" value="ATPase_NBD"/>
</dbReference>
<dbReference type="Gene3D" id="3.30.420.40">
    <property type="match status" value="2"/>
</dbReference>